<name>A0A8S5R0N9_9CAUD</name>
<organism evidence="1">
    <name type="scientific">Siphoviridae sp. cttJO12</name>
    <dbReference type="NCBI Taxonomy" id="2826492"/>
    <lineage>
        <taxon>Viruses</taxon>
        <taxon>Duplodnaviria</taxon>
        <taxon>Heunggongvirae</taxon>
        <taxon>Uroviricota</taxon>
        <taxon>Caudoviricetes</taxon>
    </lineage>
</organism>
<protein>
    <submittedName>
        <fullName evidence="1">Uncharacterized protein</fullName>
    </submittedName>
</protein>
<reference evidence="1" key="1">
    <citation type="journal article" date="2021" name="Proc. Natl. Acad. Sci. U.S.A.">
        <title>A Catalog of Tens of Thousands of Viruses from Human Metagenomes Reveals Hidden Associations with Chronic Diseases.</title>
        <authorList>
            <person name="Tisza M.J."/>
            <person name="Buck C.B."/>
        </authorList>
    </citation>
    <scope>NUCLEOTIDE SEQUENCE</scope>
    <source>
        <strain evidence="1">CttJO12</strain>
    </source>
</reference>
<evidence type="ECO:0000313" key="1">
    <source>
        <dbReference type="EMBL" id="DAE24912.1"/>
    </source>
</evidence>
<dbReference type="EMBL" id="BK015787">
    <property type="protein sequence ID" value="DAE24912.1"/>
    <property type="molecule type" value="Genomic_DNA"/>
</dbReference>
<accession>A0A8S5R0N9</accession>
<proteinExistence type="predicted"/>
<sequence length="162" mass="19050">MAFVIKNMNMYFKEINDYSTLKGYLDKKHPMHTSVFKSEQREAMTFKTYGAAQKFKHEYGIPGNIIEVVASTKPFIINQKDKCKVRNRLDAFYDSALKKTREDIEKMIAGSENNFNHMAKDILKIRTTTLNQFLRNPYEIGWNTRKKIMDRLEEYFEGAGIK</sequence>